<dbReference type="GO" id="GO:0046872">
    <property type="term" value="F:metal ion binding"/>
    <property type="evidence" value="ECO:0007669"/>
    <property type="project" value="UniProtKB-KW"/>
</dbReference>
<dbReference type="InterPro" id="IPR044577">
    <property type="entry name" value="HIPP4/7/8/17/18/19"/>
</dbReference>
<reference evidence="6" key="1">
    <citation type="submission" date="2010-04" db="EMBL/GenBank/DDBJ databases">
        <authorList>
            <person name="Reid K.E."/>
            <person name="Liao N."/>
            <person name="Chan S."/>
            <person name="Docking R."/>
            <person name="Taylor G."/>
            <person name="Moore R."/>
            <person name="Mayo M."/>
            <person name="Munro S."/>
            <person name="King J."/>
            <person name="Yanchuk A."/>
            <person name="Holt R."/>
            <person name="Jones S."/>
            <person name="Marra M."/>
            <person name="Ritland C.E."/>
            <person name="Ritland K."/>
            <person name="Bohlmann J."/>
        </authorList>
    </citation>
    <scope>NUCLEOTIDE SEQUENCE</scope>
    <source>
        <tissue evidence="6">Bud</tissue>
    </source>
</reference>
<feature type="region of interest" description="Disordered" evidence="4">
    <location>
        <begin position="1"/>
        <end position="39"/>
    </location>
</feature>
<keyword evidence="2" id="KW-0636">Prenylation</keyword>
<feature type="domain" description="HMA" evidence="5">
    <location>
        <begin position="36"/>
        <end position="99"/>
    </location>
</feature>
<evidence type="ECO:0000256" key="3">
    <source>
        <dbReference type="ARBA" id="ARBA00024045"/>
    </source>
</evidence>
<proteinExistence type="evidence at transcript level"/>
<comment type="similarity">
    <text evidence="3">Belongs to the HIPP family.</text>
</comment>
<evidence type="ECO:0000259" key="5">
    <source>
        <dbReference type="PROSITE" id="PS50846"/>
    </source>
</evidence>
<feature type="region of interest" description="Disordered" evidence="4">
    <location>
        <begin position="169"/>
        <end position="271"/>
    </location>
</feature>
<feature type="compositionally biased region" description="Basic and acidic residues" evidence="4">
    <location>
        <begin position="106"/>
        <end position="133"/>
    </location>
</feature>
<dbReference type="Gene3D" id="3.30.70.100">
    <property type="match status" value="2"/>
</dbReference>
<accession>D5AE69</accession>
<sequence>MGEEGKAEDKKEGKTEQKKEKKEEKKGGGDKKEDGPPTAVLKVDMHCEGCARKVKKCVKDMPGVDDVKADVVNNKLTVIGKVDPKTVVERVQKKTHKKVELISPLPKKDEGENKKKQDEKENKPEDKKKEKEPAVVTTVLKVYLHCDGCAQSVKKTIVNMKGVQSAEPDLQNHKVTVKGTMDPNKLVEHVHRKTRKHVEIVPQKKDGDKKEGDKKDGGKKEGGEKKEGGDKKDGGENKKGGDDDKKGGDESKGDGDDKKGEGKKNEVPIPRYVIEYVHPPQLFSDENPNACSIM</sequence>
<dbReference type="CDD" id="cd00371">
    <property type="entry name" value="HMA"/>
    <property type="match status" value="2"/>
</dbReference>
<feature type="region of interest" description="Disordered" evidence="4">
    <location>
        <begin position="91"/>
        <end position="134"/>
    </location>
</feature>
<protein>
    <recommendedName>
        <fullName evidence="5">HMA domain-containing protein</fullName>
    </recommendedName>
</protein>
<keyword evidence="1" id="KW-0479">Metal-binding</keyword>
<feature type="domain" description="HMA" evidence="5">
    <location>
        <begin position="135"/>
        <end position="198"/>
    </location>
</feature>
<dbReference type="PROSITE" id="PS50846">
    <property type="entry name" value="HMA_2"/>
    <property type="match status" value="2"/>
</dbReference>
<name>D5AE69_PICSI</name>
<feature type="compositionally biased region" description="Basic and acidic residues" evidence="4">
    <location>
        <begin position="197"/>
        <end position="266"/>
    </location>
</feature>
<evidence type="ECO:0000313" key="6">
    <source>
        <dbReference type="EMBL" id="ADE77838.1"/>
    </source>
</evidence>
<evidence type="ECO:0000256" key="4">
    <source>
        <dbReference type="SAM" id="MobiDB-lite"/>
    </source>
</evidence>
<dbReference type="Pfam" id="PF00403">
    <property type="entry name" value="HMA"/>
    <property type="match status" value="2"/>
</dbReference>
<evidence type="ECO:0000256" key="1">
    <source>
        <dbReference type="ARBA" id="ARBA00022723"/>
    </source>
</evidence>
<feature type="compositionally biased region" description="Basic and acidic residues" evidence="4">
    <location>
        <begin position="1"/>
        <end position="35"/>
    </location>
</feature>
<evidence type="ECO:0000256" key="2">
    <source>
        <dbReference type="ARBA" id="ARBA00023289"/>
    </source>
</evidence>
<dbReference type="PANTHER" id="PTHR46195">
    <property type="entry name" value="HEAVY METAL-ASSOCIATED ISOPRENYLATED PLANT PROTEIN 7"/>
    <property type="match status" value="1"/>
</dbReference>
<dbReference type="InterPro" id="IPR006121">
    <property type="entry name" value="HMA_dom"/>
</dbReference>
<keyword evidence="2" id="KW-0449">Lipoprotein</keyword>
<dbReference type="EMBL" id="BT124599">
    <property type="protein sequence ID" value="ADE77838.1"/>
    <property type="molecule type" value="mRNA"/>
</dbReference>
<dbReference type="SUPFAM" id="SSF55008">
    <property type="entry name" value="HMA, heavy metal-associated domain"/>
    <property type="match status" value="2"/>
</dbReference>
<dbReference type="PANTHER" id="PTHR46195:SF2">
    <property type="entry name" value="HEAVY METAL-ASSOCIATED ISOPRENYLATED PLANT PROTEIN 7"/>
    <property type="match status" value="1"/>
</dbReference>
<dbReference type="AlphaFoldDB" id="D5AE69"/>
<dbReference type="InterPro" id="IPR036163">
    <property type="entry name" value="HMA_dom_sf"/>
</dbReference>
<organism evidence="6">
    <name type="scientific">Picea sitchensis</name>
    <name type="common">Sitka spruce</name>
    <name type="synonym">Pinus sitchensis</name>
    <dbReference type="NCBI Taxonomy" id="3332"/>
    <lineage>
        <taxon>Eukaryota</taxon>
        <taxon>Viridiplantae</taxon>
        <taxon>Streptophyta</taxon>
        <taxon>Embryophyta</taxon>
        <taxon>Tracheophyta</taxon>
        <taxon>Spermatophyta</taxon>
        <taxon>Pinopsida</taxon>
        <taxon>Pinidae</taxon>
        <taxon>Conifers I</taxon>
        <taxon>Pinales</taxon>
        <taxon>Pinaceae</taxon>
        <taxon>Picea</taxon>
    </lineage>
</organism>